<dbReference type="FunFam" id="3.30.160.380:FF:000001">
    <property type="entry name" value="Endoribonuclease dicer-like 1"/>
    <property type="match status" value="1"/>
</dbReference>
<evidence type="ECO:0000256" key="4">
    <source>
        <dbReference type="ARBA" id="ARBA00022722"/>
    </source>
</evidence>
<dbReference type="InterPro" id="IPR003100">
    <property type="entry name" value="PAZ_dom"/>
</dbReference>
<keyword evidence="12" id="KW-0460">Magnesium</keyword>
<evidence type="ECO:0000256" key="16">
    <source>
        <dbReference type="ARBA" id="ARBA00035116"/>
    </source>
</evidence>
<dbReference type="PROSITE" id="PS50137">
    <property type="entry name" value="DS_RBD"/>
    <property type="match status" value="2"/>
</dbReference>
<protein>
    <recommendedName>
        <fullName evidence="27">Dicer-like protein 4</fullName>
    </recommendedName>
</protein>
<evidence type="ECO:0000256" key="1">
    <source>
        <dbReference type="ARBA" id="ARBA00001936"/>
    </source>
</evidence>
<comment type="caution">
    <text evidence="25">The sequence shown here is derived from an EMBL/GenBank/DDBJ whole genome shotgun (WGS) entry which is preliminary data.</text>
</comment>
<evidence type="ECO:0000259" key="23">
    <source>
        <dbReference type="PROSITE" id="PS51194"/>
    </source>
</evidence>
<dbReference type="InterPro" id="IPR001650">
    <property type="entry name" value="Helicase_C-like"/>
</dbReference>
<evidence type="ECO:0000256" key="8">
    <source>
        <dbReference type="ARBA" id="ARBA00022759"/>
    </source>
</evidence>
<dbReference type="Gene3D" id="3.30.160.380">
    <property type="entry name" value="Dicer dimerisation domain"/>
    <property type="match status" value="1"/>
</dbReference>
<dbReference type="GO" id="GO:0004525">
    <property type="term" value="F:ribonuclease III activity"/>
    <property type="evidence" value="ECO:0007669"/>
    <property type="project" value="InterPro"/>
</dbReference>
<name>A0AAW1YI30_RUBAR</name>
<dbReference type="GO" id="GO:0005524">
    <property type="term" value="F:ATP binding"/>
    <property type="evidence" value="ECO:0007669"/>
    <property type="project" value="UniProtKB-KW"/>
</dbReference>
<feature type="region of interest" description="Disordered" evidence="18">
    <location>
        <begin position="1521"/>
        <end position="1550"/>
    </location>
</feature>
<dbReference type="Pfam" id="PF02170">
    <property type="entry name" value="PAZ"/>
    <property type="match status" value="1"/>
</dbReference>
<dbReference type="Pfam" id="PF03368">
    <property type="entry name" value="Dicer_dimer"/>
    <property type="match status" value="1"/>
</dbReference>
<evidence type="ECO:0000259" key="22">
    <source>
        <dbReference type="PROSITE" id="PS51192"/>
    </source>
</evidence>
<organism evidence="25 26">
    <name type="scientific">Rubus argutus</name>
    <name type="common">Southern blackberry</name>
    <dbReference type="NCBI Taxonomy" id="59490"/>
    <lineage>
        <taxon>Eukaryota</taxon>
        <taxon>Viridiplantae</taxon>
        <taxon>Streptophyta</taxon>
        <taxon>Embryophyta</taxon>
        <taxon>Tracheophyta</taxon>
        <taxon>Spermatophyta</taxon>
        <taxon>Magnoliopsida</taxon>
        <taxon>eudicotyledons</taxon>
        <taxon>Gunneridae</taxon>
        <taxon>Pentapetalae</taxon>
        <taxon>rosids</taxon>
        <taxon>fabids</taxon>
        <taxon>Rosales</taxon>
        <taxon>Rosaceae</taxon>
        <taxon>Rosoideae</taxon>
        <taxon>Rosoideae incertae sedis</taxon>
        <taxon>Rubus</taxon>
    </lineage>
</organism>
<dbReference type="InterPro" id="IPR014720">
    <property type="entry name" value="dsRBD_dom"/>
</dbReference>
<evidence type="ECO:0000259" key="20">
    <source>
        <dbReference type="PROSITE" id="PS50142"/>
    </source>
</evidence>
<evidence type="ECO:0000259" key="24">
    <source>
        <dbReference type="PROSITE" id="PS51327"/>
    </source>
</evidence>
<keyword evidence="7" id="KW-0547">Nucleotide-binding</keyword>
<keyword evidence="4" id="KW-0540">Nuclease</keyword>
<evidence type="ECO:0000256" key="9">
    <source>
        <dbReference type="ARBA" id="ARBA00022801"/>
    </source>
</evidence>
<dbReference type="FunFam" id="3.40.50.300:FF:000705">
    <property type="entry name" value="Endoribonuclease dicer-like protein"/>
    <property type="match status" value="1"/>
</dbReference>
<evidence type="ECO:0000313" key="25">
    <source>
        <dbReference type="EMBL" id="KAK9947398.1"/>
    </source>
</evidence>
<feature type="domain" description="RNase III" evidence="20">
    <location>
        <begin position="1204"/>
        <end position="1348"/>
    </location>
</feature>
<keyword evidence="5" id="KW-0479">Metal-binding</keyword>
<dbReference type="GO" id="GO:0005634">
    <property type="term" value="C:nucleus"/>
    <property type="evidence" value="ECO:0007669"/>
    <property type="project" value="UniProtKB-SubCell"/>
</dbReference>
<feature type="region of interest" description="Disordered" evidence="18">
    <location>
        <begin position="1"/>
        <end position="33"/>
    </location>
</feature>
<dbReference type="PROSITE" id="PS50142">
    <property type="entry name" value="RNASE_3_2"/>
    <property type="match status" value="2"/>
</dbReference>
<evidence type="ECO:0000256" key="2">
    <source>
        <dbReference type="ARBA" id="ARBA00001946"/>
    </source>
</evidence>
<dbReference type="SUPFAM" id="SSF69065">
    <property type="entry name" value="RNase III domain-like"/>
    <property type="match status" value="2"/>
</dbReference>
<dbReference type="GO" id="GO:0010267">
    <property type="term" value="P:ta-siRNA processing"/>
    <property type="evidence" value="ECO:0007669"/>
    <property type="project" value="UniProtKB-ARBA"/>
</dbReference>
<dbReference type="GO" id="GO:0046872">
    <property type="term" value="F:metal ion binding"/>
    <property type="evidence" value="ECO:0007669"/>
    <property type="project" value="UniProtKB-KW"/>
</dbReference>
<comment type="subcellular location">
    <subcellularLocation>
        <location evidence="3">Nucleus</location>
    </subcellularLocation>
</comment>
<dbReference type="SMART" id="SM00490">
    <property type="entry name" value="HELICc"/>
    <property type="match status" value="1"/>
</dbReference>
<keyword evidence="26" id="KW-1185">Reference proteome</keyword>
<dbReference type="Pfam" id="PF00271">
    <property type="entry name" value="Helicase_C"/>
    <property type="match status" value="1"/>
</dbReference>
<dbReference type="CDD" id="cd19869">
    <property type="entry name" value="DSRM_DCL_plant"/>
    <property type="match status" value="1"/>
</dbReference>
<dbReference type="InterPro" id="IPR036389">
    <property type="entry name" value="RNase_III_sf"/>
</dbReference>
<dbReference type="Pfam" id="PF14709">
    <property type="entry name" value="DND1_DSRM"/>
    <property type="match status" value="1"/>
</dbReference>
<reference evidence="25 26" key="1">
    <citation type="journal article" date="2023" name="G3 (Bethesda)">
        <title>A chromosome-length genome assembly and annotation of blackberry (Rubus argutus, cv. 'Hillquist').</title>
        <authorList>
            <person name="Bruna T."/>
            <person name="Aryal R."/>
            <person name="Dudchenko O."/>
            <person name="Sargent D.J."/>
            <person name="Mead D."/>
            <person name="Buti M."/>
            <person name="Cavallini A."/>
            <person name="Hytonen T."/>
            <person name="Andres J."/>
            <person name="Pham M."/>
            <person name="Weisz D."/>
            <person name="Mascagni F."/>
            <person name="Usai G."/>
            <person name="Natali L."/>
            <person name="Bassil N."/>
            <person name="Fernandez G.E."/>
            <person name="Lomsadze A."/>
            <person name="Armour M."/>
            <person name="Olukolu B."/>
            <person name="Poorten T."/>
            <person name="Britton C."/>
            <person name="Davik J."/>
            <person name="Ashrafi H."/>
            <person name="Aiden E.L."/>
            <person name="Borodovsky M."/>
            <person name="Worthington M."/>
        </authorList>
    </citation>
    <scope>NUCLEOTIDE SEQUENCE [LARGE SCALE GENOMIC DNA]</scope>
    <source>
        <strain evidence="25">PI 553951</strain>
    </source>
</reference>
<dbReference type="InterPro" id="IPR005034">
    <property type="entry name" value="Dicer_dimerisation"/>
</dbReference>
<keyword evidence="6" id="KW-0677">Repeat</keyword>
<evidence type="ECO:0000256" key="18">
    <source>
        <dbReference type="SAM" id="MobiDB-lite"/>
    </source>
</evidence>
<dbReference type="PROSITE" id="PS00517">
    <property type="entry name" value="RNASE_3_1"/>
    <property type="match status" value="1"/>
</dbReference>
<feature type="domain" description="Helicase C-terminal" evidence="23">
    <location>
        <begin position="391"/>
        <end position="548"/>
    </location>
</feature>
<comment type="similarity">
    <text evidence="16 17">Belongs to the helicase family. Dicer subfamily.</text>
</comment>
<evidence type="ECO:0000256" key="10">
    <source>
        <dbReference type="ARBA" id="ARBA00022806"/>
    </source>
</evidence>
<keyword evidence="11" id="KW-0067">ATP-binding</keyword>
<evidence type="ECO:0000313" key="26">
    <source>
        <dbReference type="Proteomes" id="UP001457282"/>
    </source>
</evidence>
<evidence type="ECO:0008006" key="27">
    <source>
        <dbReference type="Google" id="ProtNLM"/>
    </source>
</evidence>
<dbReference type="PANTHER" id="PTHR14950">
    <property type="entry name" value="DICER-RELATED"/>
    <property type="match status" value="1"/>
</dbReference>
<gene>
    <name evidence="25" type="ORF">M0R45_003024</name>
</gene>
<evidence type="ECO:0000256" key="5">
    <source>
        <dbReference type="ARBA" id="ARBA00022723"/>
    </source>
</evidence>
<dbReference type="EMBL" id="JBEDUW010000001">
    <property type="protein sequence ID" value="KAK9947398.1"/>
    <property type="molecule type" value="Genomic_DNA"/>
</dbReference>
<dbReference type="SMART" id="SM00358">
    <property type="entry name" value="DSRM"/>
    <property type="match status" value="2"/>
</dbReference>
<evidence type="ECO:0000256" key="12">
    <source>
        <dbReference type="ARBA" id="ARBA00022842"/>
    </source>
</evidence>
<keyword evidence="15" id="KW-0539">Nucleus</keyword>
<dbReference type="FunFam" id="3.40.50.300:FF:000420">
    <property type="entry name" value="Endoribonuclease dicer-like 1"/>
    <property type="match status" value="1"/>
</dbReference>
<evidence type="ECO:0000259" key="21">
    <source>
        <dbReference type="PROSITE" id="PS50821"/>
    </source>
</evidence>
<dbReference type="PROSITE" id="PS51194">
    <property type="entry name" value="HELICASE_CTER"/>
    <property type="match status" value="1"/>
</dbReference>
<keyword evidence="8" id="KW-0255">Endonuclease</keyword>
<accession>A0AAW1YI30</accession>
<dbReference type="InterPro" id="IPR014001">
    <property type="entry name" value="Helicase_ATP-bd"/>
</dbReference>
<dbReference type="SUPFAM" id="SSF54768">
    <property type="entry name" value="dsRNA-binding domain-like"/>
    <property type="match status" value="2"/>
</dbReference>
<evidence type="ECO:0000259" key="19">
    <source>
        <dbReference type="PROSITE" id="PS50137"/>
    </source>
</evidence>
<keyword evidence="14" id="KW-0943">RNA-mediated gene silencing</keyword>
<comment type="cofactor">
    <cofactor evidence="2">
        <name>Mg(2+)</name>
        <dbReference type="ChEBI" id="CHEBI:18420"/>
    </cofactor>
</comment>
<proteinExistence type="inferred from homology"/>
<dbReference type="Proteomes" id="UP001457282">
    <property type="component" value="Unassembled WGS sequence"/>
</dbReference>
<dbReference type="PROSITE" id="PS50821">
    <property type="entry name" value="PAZ"/>
    <property type="match status" value="1"/>
</dbReference>
<keyword evidence="13 17" id="KW-0694">RNA-binding</keyword>
<feature type="domain" description="RNase III" evidence="20">
    <location>
        <begin position="1019"/>
        <end position="1163"/>
    </location>
</feature>
<dbReference type="Gene3D" id="3.40.50.300">
    <property type="entry name" value="P-loop containing nucleotide triphosphate hydrolases"/>
    <property type="match status" value="2"/>
</dbReference>
<dbReference type="GO" id="GO:0004386">
    <property type="term" value="F:helicase activity"/>
    <property type="evidence" value="ECO:0007669"/>
    <property type="project" value="UniProtKB-KW"/>
</dbReference>
<dbReference type="InterPro" id="IPR000999">
    <property type="entry name" value="RNase_III_dom"/>
</dbReference>
<evidence type="ECO:0000256" key="15">
    <source>
        <dbReference type="ARBA" id="ARBA00023242"/>
    </source>
</evidence>
<dbReference type="GO" id="GO:0005737">
    <property type="term" value="C:cytoplasm"/>
    <property type="evidence" value="ECO:0007669"/>
    <property type="project" value="TreeGrafter"/>
</dbReference>
<dbReference type="SMART" id="SM00487">
    <property type="entry name" value="DEXDc"/>
    <property type="match status" value="1"/>
</dbReference>
<keyword evidence="10" id="KW-0347">Helicase</keyword>
<feature type="domain" description="PAZ" evidence="21">
    <location>
        <begin position="856"/>
        <end position="968"/>
    </location>
</feature>
<dbReference type="SUPFAM" id="SSF52540">
    <property type="entry name" value="P-loop containing nucleoside triphosphate hydrolases"/>
    <property type="match status" value="1"/>
</dbReference>
<dbReference type="PROSITE" id="PS51192">
    <property type="entry name" value="HELICASE_ATP_BIND_1"/>
    <property type="match status" value="1"/>
</dbReference>
<feature type="domain" description="Dicer dsRNA-binding fold" evidence="24">
    <location>
        <begin position="575"/>
        <end position="665"/>
    </location>
</feature>
<feature type="domain" description="DRBM" evidence="19">
    <location>
        <begin position="1553"/>
        <end position="1629"/>
    </location>
</feature>
<keyword evidence="9" id="KW-0378">Hydrolase</keyword>
<dbReference type="PROSITE" id="PS51327">
    <property type="entry name" value="DICER_DSRBF"/>
    <property type="match status" value="1"/>
</dbReference>
<dbReference type="SMART" id="SM00949">
    <property type="entry name" value="PAZ"/>
    <property type="match status" value="1"/>
</dbReference>
<feature type="domain" description="Helicase ATP-binding" evidence="22">
    <location>
        <begin position="43"/>
        <end position="218"/>
    </location>
</feature>
<dbReference type="InterPro" id="IPR027417">
    <property type="entry name" value="P-loop_NTPase"/>
</dbReference>
<dbReference type="InterPro" id="IPR038248">
    <property type="entry name" value="Dicer_dimer_sf"/>
</dbReference>
<evidence type="ECO:0000256" key="14">
    <source>
        <dbReference type="ARBA" id="ARBA00023158"/>
    </source>
</evidence>
<evidence type="ECO:0000256" key="6">
    <source>
        <dbReference type="ARBA" id="ARBA00022737"/>
    </source>
</evidence>
<dbReference type="Pfam" id="PF00636">
    <property type="entry name" value="Ribonuclease_3"/>
    <property type="match status" value="2"/>
</dbReference>
<evidence type="ECO:0000256" key="7">
    <source>
        <dbReference type="ARBA" id="ARBA00022741"/>
    </source>
</evidence>
<evidence type="ECO:0000256" key="11">
    <source>
        <dbReference type="ARBA" id="ARBA00022840"/>
    </source>
</evidence>
<evidence type="ECO:0000256" key="13">
    <source>
        <dbReference type="ARBA" id="ARBA00022884"/>
    </source>
</evidence>
<evidence type="ECO:0000256" key="17">
    <source>
        <dbReference type="PROSITE-ProRule" id="PRU00657"/>
    </source>
</evidence>
<feature type="domain" description="DRBM" evidence="19">
    <location>
        <begin position="1374"/>
        <end position="1440"/>
    </location>
</feature>
<dbReference type="Pfam" id="PF00270">
    <property type="entry name" value="DEAD"/>
    <property type="match status" value="1"/>
</dbReference>
<sequence length="1637" mass="183098">MDATDRASPSQGGAAEGAVQSGHGAPNPEKDPRKVARKYQLELCKKALEENIIVYLGTGYGKTHIAVLLMYELRHLVLRPQKNICVFLAPTVALVQQQARVIEDSLDFKVGTYCGSSKKLKNHQDWEKEIEQYEVLVMTPQILLRNLYHRFIKMELITLLIFDECHHAQIKSNHPYAAIMKYYESDVTKLPRIFGMTASPVVGKGASSQANLSKSINSLENLLHAKVYSVEEKKELDYFVASPVINVHSYGPVISGTSSLYMIFINKLEQVKRQCIAELSTTMSDNQSLRSTKKLLNRVHDSIIFCLENLGLWGAIQARHILLSGDHFERNELIEEGNNGIEAERSNGDDTLCAKYLAQAADILRTNCVKDAVASGLSCVEVVKEPFFSSKVLRLVRILSSFRLQENMKCIIFVNRIVTARSLSYILQNLKFLASWKCDFLVGVHSKLKSMSRKTMKIILDKFRSGELNLLVATKVGEEGLDIQTCCLVIRFDLPETVASFIQSRGRARMPQSEYIFLVNSGSQKELDLIENFRKDEDRMNMEVALRTSGDTFVGPEERTYKVASSGASITAGYSISLLHQYCSKLPHDEYYVPSPEFYFLDDLEGSICHIILPSNAPMHQIVSTPQSSMEDAKKDACLKAIEELHKLGALNDYLLPQQDNANVEELVLDSSDSDSIEDEDSRAELHEMLVPAVLKESWNELEDLVTLNCYYIQFNPDPNDRIYRSFGLFVKAPLPAEAETMELDLHLAHGRSVMTKLVPSALAEFSKDEILLAQNFQEMFLKVILDRTEFVSEFVPLGKYDFSRMSSSTFYLLLPVTMGEYDKIASIDWRTIRKCLSSPLFRAPGDAVDGKILSSGIRLASGYISISDVEDSVVYAPYKKTFYFITNVSQGRNAYSQYKESGALSYVDHLSKKFDIHLKYPEQHLLRAKPVSFLHNLLHNRRQEDSEAQQLDEYFINLPPELCELKVVGFSKDIGSSVSLLPSIMHRLENLLVAIELKHVLSTSFPEGAEVTAQTVLEALTTEKCQERFSLERLEILGDAFLKFAVGRHFFLLHDSLDEGELTRKRSNVVNNSNLLKLATKSNLQVYIRDQPFEPTQFFALGRPCQKICDQETIESIHSQDSCSVVKHAREVRCSKGHHWLHKKTIADVVEALVGAFIVDNGFKAATAFLRWIGIKVDFEASEVTKVCIASNRYIPLAACIDIASLENSLGYQFLHKGLLLQAFVHPSYNKHGGGCYQRLEFLGDAVLDYLITSYLYSVYPKLKPGHLTDLRSVSVNNKAFATVAVDRSFHKFVISDSSTLSEAIKIYVNFIETSASDSALLDGPKCPKALGDLVESCLGAILLDTGFNLNVVWEIMLSFLKPVMTFSSFQLSPIRELRELCQAHAWDLKFLSSKKGRTYSIEATVNGNNASATASSTGSNKKDAIRVSAQLIFEKLKAQGNIPKSKSLEEILKSSCKMEAKLIGYDETPIDVVASDVVGFEKLTVQEPSSSNINSKVRSISEVSNSNSPCIKRVRQHSSSLGAVKMDPSDSSDNHSSDSNSETRGGPHRLTAKSRLYEICASNYWGPPVFECCKEEGLSHLKSFTFKVTVKIDDSSDTVLEGFGAPRTSKKAAAEHSAEGALWYLEKAGYIEKSD</sequence>
<dbReference type="PANTHER" id="PTHR14950:SF15">
    <property type="entry name" value="DICER-LIKE PROTEIN 4"/>
    <property type="match status" value="1"/>
</dbReference>
<dbReference type="FunFam" id="1.10.1520.10:FF:000004">
    <property type="entry name" value="Endoribonuclease dicer-like 1"/>
    <property type="match status" value="1"/>
</dbReference>
<dbReference type="CDD" id="cd18034">
    <property type="entry name" value="DEXHc_dicer"/>
    <property type="match status" value="1"/>
</dbReference>
<dbReference type="Gene3D" id="3.30.160.20">
    <property type="match status" value="2"/>
</dbReference>
<dbReference type="SMART" id="SM00535">
    <property type="entry name" value="RIBOc"/>
    <property type="match status" value="2"/>
</dbReference>
<dbReference type="Gene3D" id="1.10.1520.10">
    <property type="entry name" value="Ribonuclease III domain"/>
    <property type="match status" value="2"/>
</dbReference>
<dbReference type="CDD" id="cd00593">
    <property type="entry name" value="RIBOc"/>
    <property type="match status" value="2"/>
</dbReference>
<dbReference type="InterPro" id="IPR011545">
    <property type="entry name" value="DEAD/DEAH_box_helicase_dom"/>
</dbReference>
<comment type="cofactor">
    <cofactor evidence="1">
        <name>Mn(2+)</name>
        <dbReference type="ChEBI" id="CHEBI:29035"/>
    </cofactor>
</comment>
<dbReference type="CDD" id="cd18802">
    <property type="entry name" value="SF2_C_dicer"/>
    <property type="match status" value="1"/>
</dbReference>
<dbReference type="Gene3D" id="2.170.260.10">
    <property type="entry name" value="paz domain"/>
    <property type="match status" value="1"/>
</dbReference>
<evidence type="ECO:0000256" key="3">
    <source>
        <dbReference type="ARBA" id="ARBA00004123"/>
    </source>
</evidence>
<dbReference type="GO" id="GO:0003723">
    <property type="term" value="F:RNA binding"/>
    <property type="evidence" value="ECO:0007669"/>
    <property type="project" value="UniProtKB-UniRule"/>
</dbReference>